<evidence type="ECO:0000256" key="3">
    <source>
        <dbReference type="ARBA" id="ARBA00022691"/>
    </source>
</evidence>
<evidence type="ECO:0000256" key="1">
    <source>
        <dbReference type="ARBA" id="ARBA00001966"/>
    </source>
</evidence>
<dbReference type="GO" id="GO:0016491">
    <property type="term" value="F:oxidoreductase activity"/>
    <property type="evidence" value="ECO:0007669"/>
    <property type="project" value="UniProtKB-KW"/>
</dbReference>
<dbReference type="InterPro" id="IPR007197">
    <property type="entry name" value="rSAM"/>
</dbReference>
<evidence type="ECO:0000313" key="9">
    <source>
        <dbReference type="EMBL" id="MPM61523.1"/>
    </source>
</evidence>
<evidence type="ECO:0000256" key="7">
    <source>
        <dbReference type="ARBA" id="ARBA00023014"/>
    </source>
</evidence>
<keyword evidence="7" id="KW-0411">Iron-sulfur</keyword>
<dbReference type="InterPro" id="IPR058240">
    <property type="entry name" value="rSAM_sf"/>
</dbReference>
<dbReference type="InterPro" id="IPR017200">
    <property type="entry name" value="PqqE-like"/>
</dbReference>
<dbReference type="Gene3D" id="3.20.20.70">
    <property type="entry name" value="Aldolase class I"/>
    <property type="match status" value="1"/>
</dbReference>
<gene>
    <name evidence="9" type="primary">pqqE_41</name>
    <name evidence="9" type="ORF">SDC9_108383</name>
</gene>
<dbReference type="PROSITE" id="PS01305">
    <property type="entry name" value="MOAA_NIFB_PQQE"/>
    <property type="match status" value="1"/>
</dbReference>
<comment type="cofactor">
    <cofactor evidence="1">
        <name>[4Fe-4S] cluster</name>
        <dbReference type="ChEBI" id="CHEBI:49883"/>
    </cofactor>
</comment>
<dbReference type="PANTHER" id="PTHR11228">
    <property type="entry name" value="RADICAL SAM DOMAIN PROTEIN"/>
    <property type="match status" value="1"/>
</dbReference>
<proteinExistence type="predicted"/>
<dbReference type="PANTHER" id="PTHR11228:SF7">
    <property type="entry name" value="PQQA PEPTIDE CYCLASE"/>
    <property type="match status" value="1"/>
</dbReference>
<dbReference type="SFLD" id="SFLDS00029">
    <property type="entry name" value="Radical_SAM"/>
    <property type="match status" value="1"/>
</dbReference>
<evidence type="ECO:0000256" key="5">
    <source>
        <dbReference type="ARBA" id="ARBA00023002"/>
    </source>
</evidence>
<dbReference type="AlphaFoldDB" id="A0A645BEB8"/>
<evidence type="ECO:0000256" key="2">
    <source>
        <dbReference type="ARBA" id="ARBA00022485"/>
    </source>
</evidence>
<evidence type="ECO:0000256" key="6">
    <source>
        <dbReference type="ARBA" id="ARBA00023004"/>
    </source>
</evidence>
<dbReference type="EMBL" id="VSSQ01018389">
    <property type="protein sequence ID" value="MPM61523.1"/>
    <property type="molecule type" value="Genomic_DNA"/>
</dbReference>
<protein>
    <submittedName>
        <fullName evidence="9">Coenzyme PQQ synthesis protein E</fullName>
    </submittedName>
</protein>
<keyword evidence="3" id="KW-0949">S-adenosyl-L-methionine</keyword>
<evidence type="ECO:0000256" key="4">
    <source>
        <dbReference type="ARBA" id="ARBA00022723"/>
    </source>
</evidence>
<dbReference type="GO" id="GO:0051539">
    <property type="term" value="F:4 iron, 4 sulfur cluster binding"/>
    <property type="evidence" value="ECO:0007669"/>
    <property type="project" value="UniProtKB-KW"/>
</dbReference>
<dbReference type="SUPFAM" id="SSF102114">
    <property type="entry name" value="Radical SAM enzymes"/>
    <property type="match status" value="1"/>
</dbReference>
<keyword evidence="5" id="KW-0560">Oxidoreductase</keyword>
<feature type="domain" description="Radical SAM core" evidence="8">
    <location>
        <begin position="5"/>
        <end position="237"/>
    </location>
</feature>
<keyword evidence="2" id="KW-0004">4Fe-4S</keyword>
<dbReference type="InterPro" id="IPR000385">
    <property type="entry name" value="MoaA_NifB_PqqE_Fe-S-bd_CS"/>
</dbReference>
<accession>A0A645BEB8</accession>
<dbReference type="SFLD" id="SFLDG01067">
    <property type="entry name" value="SPASM/twitch_domain_containing"/>
    <property type="match status" value="1"/>
</dbReference>
<keyword evidence="6" id="KW-0408">Iron</keyword>
<sequence length="369" mass="40894">MTHITRRPVNATLELTVRCNLSCKMCLVRRSAEDISSSGTNELNADQWLSLAREMLNAGTLSLLITGGEPMLRSDFSKIYSGIASMGFITSLYTNATLLTPEICSVLEKHPPHKIGVTVYGASPETYGRVCGNSGAYEKMKNGVGFLKRLPSVMSLRTTIIKDNLCDLERIREFAVETAISAGKKIPFNISRFVTKPVRGAKADVDSVRLSPEENIKMLFGSAKELIQKLYMDNSEAAEKFIQREKCISEEDQEKLNSSETCMYGCSAGINSFTVSWDGKLYGCQLLSDVYTLPLESGFIKAWEELPEKVVCSSVPERCKKCELSQNCVACPATRLAETGMLDGCPEYTRQEAVYMKKLITDTLQKTKL</sequence>
<reference evidence="9" key="1">
    <citation type="submission" date="2019-08" db="EMBL/GenBank/DDBJ databases">
        <authorList>
            <person name="Kucharzyk K."/>
            <person name="Murdoch R.W."/>
            <person name="Higgins S."/>
            <person name="Loffler F."/>
        </authorList>
    </citation>
    <scope>NUCLEOTIDE SEQUENCE</scope>
</reference>
<dbReference type="CDD" id="cd01335">
    <property type="entry name" value="Radical_SAM"/>
    <property type="match status" value="1"/>
</dbReference>
<dbReference type="Pfam" id="PF04055">
    <property type="entry name" value="Radical_SAM"/>
    <property type="match status" value="1"/>
</dbReference>
<comment type="caution">
    <text evidence="9">The sequence shown here is derived from an EMBL/GenBank/DDBJ whole genome shotgun (WGS) entry which is preliminary data.</text>
</comment>
<keyword evidence="4" id="KW-0479">Metal-binding</keyword>
<organism evidence="9">
    <name type="scientific">bioreactor metagenome</name>
    <dbReference type="NCBI Taxonomy" id="1076179"/>
    <lineage>
        <taxon>unclassified sequences</taxon>
        <taxon>metagenomes</taxon>
        <taxon>ecological metagenomes</taxon>
    </lineage>
</organism>
<dbReference type="InterPro" id="IPR013785">
    <property type="entry name" value="Aldolase_TIM"/>
</dbReference>
<dbReference type="PROSITE" id="PS51918">
    <property type="entry name" value="RADICAL_SAM"/>
    <property type="match status" value="1"/>
</dbReference>
<dbReference type="InterPro" id="IPR050377">
    <property type="entry name" value="Radical_SAM_PqqE_MftC-like"/>
</dbReference>
<evidence type="ECO:0000259" key="8">
    <source>
        <dbReference type="PROSITE" id="PS51918"/>
    </source>
</evidence>
<name>A0A645BEB8_9ZZZZ</name>
<dbReference type="PIRSF" id="PIRSF037420">
    <property type="entry name" value="PQQ_syn_pqqE"/>
    <property type="match status" value="1"/>
</dbReference>
<dbReference type="GO" id="GO:0046872">
    <property type="term" value="F:metal ion binding"/>
    <property type="evidence" value="ECO:0007669"/>
    <property type="project" value="UniProtKB-KW"/>
</dbReference>